<gene>
    <name evidence="2" type="ORF">HMPREF1860_00218</name>
</gene>
<feature type="chain" id="PRO_5007462841" description="Outer membrane protein beta-barrel domain-containing protein" evidence="1">
    <location>
        <begin position="21"/>
        <end position="766"/>
    </location>
</feature>
<organism evidence="2">
    <name type="scientific">Prevotella amnii</name>
    <dbReference type="NCBI Taxonomy" id="419005"/>
    <lineage>
        <taxon>Bacteria</taxon>
        <taxon>Pseudomonadati</taxon>
        <taxon>Bacteroidota</taxon>
        <taxon>Bacteroidia</taxon>
        <taxon>Bacteroidales</taxon>
        <taxon>Prevotellaceae</taxon>
        <taxon>Prevotella</taxon>
    </lineage>
</organism>
<comment type="caution">
    <text evidence="2">The sequence shown here is derived from an EMBL/GenBank/DDBJ whole genome shotgun (WGS) entry which is preliminary data.</text>
</comment>
<reference evidence="2 3" key="1">
    <citation type="submission" date="2016-01" db="EMBL/GenBank/DDBJ databases">
        <authorList>
            <person name="Oliw E.H."/>
        </authorList>
    </citation>
    <scope>NUCLEOTIDE SEQUENCE [LARGE SCALE GENOMIC DNA]</scope>
    <source>
        <strain evidence="2 3">DNF00307</strain>
    </source>
</reference>
<dbReference type="SUPFAM" id="SSF49464">
    <property type="entry name" value="Carboxypeptidase regulatory domain-like"/>
    <property type="match status" value="1"/>
</dbReference>
<keyword evidence="1" id="KW-0732">Signal</keyword>
<dbReference type="Pfam" id="PF13715">
    <property type="entry name" value="CarbopepD_reg_2"/>
    <property type="match status" value="1"/>
</dbReference>
<dbReference type="PATRIC" id="fig|419005.5.peg.221"/>
<feature type="signal peptide" evidence="1">
    <location>
        <begin position="1"/>
        <end position="20"/>
    </location>
</feature>
<dbReference type="STRING" id="419005.HMPREF1860_00218"/>
<dbReference type="AlphaFoldDB" id="A0A134BMY3"/>
<name>A0A134BMY3_9BACT</name>
<dbReference type="EMBL" id="LSDL01000012">
    <property type="protein sequence ID" value="KXB81318.1"/>
    <property type="molecule type" value="Genomic_DNA"/>
</dbReference>
<dbReference type="SUPFAM" id="SSF56935">
    <property type="entry name" value="Porins"/>
    <property type="match status" value="1"/>
</dbReference>
<accession>A0A134BMY3</accession>
<dbReference type="Proteomes" id="UP000070531">
    <property type="component" value="Unassembled WGS sequence"/>
</dbReference>
<proteinExistence type="predicted"/>
<protein>
    <recommendedName>
        <fullName evidence="4">Outer membrane protein beta-barrel domain-containing protein</fullName>
    </recommendedName>
</protein>
<evidence type="ECO:0000313" key="2">
    <source>
        <dbReference type="EMBL" id="KXB81318.1"/>
    </source>
</evidence>
<evidence type="ECO:0000313" key="3">
    <source>
        <dbReference type="Proteomes" id="UP000070531"/>
    </source>
</evidence>
<evidence type="ECO:0008006" key="4">
    <source>
        <dbReference type="Google" id="ProtNLM"/>
    </source>
</evidence>
<dbReference type="InterPro" id="IPR008969">
    <property type="entry name" value="CarboxyPept-like_regulatory"/>
</dbReference>
<evidence type="ECO:0000256" key="1">
    <source>
        <dbReference type="SAM" id="SignalP"/>
    </source>
</evidence>
<sequence>MMKHIFTMLLFLMFSKGAYSQVSVRGNIIDENDKEVIGCSVRILSTDSTFLSGGVTNDVGEFHIKSIQSNNFIVHLSYIGYEDQYITCNNASDDVDMGKIKLMVLPKVLGEVKVIGSNKIQKIDRQILIPSSLQRKASSNGLLLLQNLSLPRIEINSINNSIEMTTGGTVELQINGVKAKLPEVKSLRPDDIAKVEYHDNPGLRYGNVGAVINIILKRRNSGGNFSVDLTNGINKIGTGDYNVSANYHFGSSSFKLMSNWERRDLKWIRENVETFNGTATSLYNVETGLPTKVKYDRMNFLLGYDYSKNNNLLSINYRQSYMDMPYSISDRESELTSAGQEYKISDHEKSRENIPSLDIYYQTELAKGKNLFIDVVGTYIKTKNNRHFVQRGVNSVEEYASQTKGDKYSLIAEAIYEQKIKNSMLSLGIKHNQAFVSNNYGGTINANISMRTAETYGYVEFMSKVGKLVYTMGSGVMRTYSSQGDVSQSKIIFRPTLKLSYNLTKNLLVRYTGYISGYSPSLSDMNDVSQNIDNYQVRRGNPNLKTVKFVSNDLTINWKYKWLDLDYLIRYSFDDKPLMETTLFENNKYIRTMENQRGFHRLQNNLNLKLTPFGESFQVNISTYLNRYISEGNNYTHTYSDFGVNGSVTFLKGNWFLMASASKGHRILWGETLTKEETLHSISVGYNKDNWGIQAQVLNPFSSKYSQYVENWSKLAPYRQDAFSHDLNRIFMLEAYINVDFGKHKNNVNKRINNSDTNSGILSGSK</sequence>